<sequence length="46" mass="5309">MPDSKQRVCLSNEKLLFFDIQGIVEARGHVKKIGNMSRTFSPKDMR</sequence>
<dbReference type="EMBL" id="ANJA01001618">
    <property type="protein sequence ID" value="ETO75819.1"/>
    <property type="molecule type" value="Genomic_DNA"/>
</dbReference>
<evidence type="ECO:0000313" key="2">
    <source>
        <dbReference type="Proteomes" id="UP000028582"/>
    </source>
</evidence>
<proteinExistence type="predicted"/>
<gene>
    <name evidence="1" type="ORF">F444_08673</name>
</gene>
<dbReference type="Proteomes" id="UP000028582">
    <property type="component" value="Unassembled WGS sequence"/>
</dbReference>
<name>A0A081AAA8_PHYNI</name>
<evidence type="ECO:0000313" key="1">
    <source>
        <dbReference type="EMBL" id="ETO75819.1"/>
    </source>
</evidence>
<protein>
    <submittedName>
        <fullName evidence="1">Uncharacterized protein</fullName>
    </submittedName>
</protein>
<organism evidence="1 2">
    <name type="scientific">Phytophthora nicotianae P1976</name>
    <dbReference type="NCBI Taxonomy" id="1317066"/>
    <lineage>
        <taxon>Eukaryota</taxon>
        <taxon>Sar</taxon>
        <taxon>Stramenopiles</taxon>
        <taxon>Oomycota</taxon>
        <taxon>Peronosporomycetes</taxon>
        <taxon>Peronosporales</taxon>
        <taxon>Peronosporaceae</taxon>
        <taxon>Phytophthora</taxon>
    </lineage>
</organism>
<comment type="caution">
    <text evidence="1">The sequence shown here is derived from an EMBL/GenBank/DDBJ whole genome shotgun (WGS) entry which is preliminary data.</text>
</comment>
<dbReference type="AlphaFoldDB" id="A0A081AAA8"/>
<reference evidence="1 2" key="1">
    <citation type="submission" date="2013-11" db="EMBL/GenBank/DDBJ databases">
        <title>The Genome Sequence of Phytophthora parasitica P1976.</title>
        <authorList>
            <consortium name="The Broad Institute Genomics Platform"/>
            <person name="Russ C."/>
            <person name="Tyler B."/>
            <person name="Panabieres F."/>
            <person name="Shan W."/>
            <person name="Tripathy S."/>
            <person name="Grunwald N."/>
            <person name="Machado M."/>
            <person name="Johnson C.S."/>
            <person name="Walker B."/>
            <person name="Young S."/>
            <person name="Zeng Q."/>
            <person name="Gargeya S."/>
            <person name="Fitzgerald M."/>
            <person name="Haas B."/>
            <person name="Abouelleil A."/>
            <person name="Allen A.W."/>
            <person name="Alvarado L."/>
            <person name="Arachchi H.M."/>
            <person name="Berlin A.M."/>
            <person name="Chapman S.B."/>
            <person name="Gainer-Dewar J."/>
            <person name="Goldberg J."/>
            <person name="Griggs A."/>
            <person name="Gujja S."/>
            <person name="Hansen M."/>
            <person name="Howarth C."/>
            <person name="Imamovic A."/>
            <person name="Ireland A."/>
            <person name="Larimer J."/>
            <person name="McCowan C."/>
            <person name="Murphy C."/>
            <person name="Pearson M."/>
            <person name="Poon T.W."/>
            <person name="Priest M."/>
            <person name="Roberts A."/>
            <person name="Saif S."/>
            <person name="Shea T."/>
            <person name="Sisk P."/>
            <person name="Sykes S."/>
            <person name="Wortman J."/>
            <person name="Nusbaum C."/>
            <person name="Birren B."/>
        </authorList>
    </citation>
    <scope>NUCLEOTIDE SEQUENCE [LARGE SCALE GENOMIC DNA]</scope>
    <source>
        <strain evidence="1 2">P1976</strain>
    </source>
</reference>
<accession>A0A081AAA8</accession>